<dbReference type="EMBL" id="LVYU01000128">
    <property type="protein sequence ID" value="KZA98018.1"/>
    <property type="molecule type" value="Genomic_DNA"/>
</dbReference>
<name>A0A154IBQ0_RHILE</name>
<evidence type="ECO:0008006" key="3">
    <source>
        <dbReference type="Google" id="ProtNLM"/>
    </source>
</evidence>
<evidence type="ECO:0000256" key="1">
    <source>
        <dbReference type="SAM" id="MobiDB-lite"/>
    </source>
</evidence>
<protein>
    <recommendedName>
        <fullName evidence="3">Host attachment protein</fullName>
    </recommendedName>
</protein>
<evidence type="ECO:0000313" key="2">
    <source>
        <dbReference type="EMBL" id="KZA98018.1"/>
    </source>
</evidence>
<dbReference type="InterPro" id="IPR041374">
    <property type="entry name" value="BaeRF_family12"/>
</dbReference>
<comment type="caution">
    <text evidence="2">The sequence shown here is derived from an EMBL/GenBank/DDBJ whole genome shotgun (WGS) entry which is preliminary data.</text>
</comment>
<sequence length="148" mass="16230">MTDVKIPWKSWVVVCNGAKALIMQNAGDAQLMNLKVLETLTQPSEPDREIGADKPGRSHAADGFSRSAVEETNWQDQAEAQFLKQVAERLDELAQEKDVRRIVLVAPPKALGALRPALSADTQAAISVELAKDYTNMPVDEIERHLAA</sequence>
<accession>A0A154IBQ0</accession>
<gene>
    <name evidence="2" type="ORF">A4A59_29250</name>
</gene>
<feature type="region of interest" description="Disordered" evidence="1">
    <location>
        <begin position="42"/>
        <end position="70"/>
    </location>
</feature>
<feature type="compositionally biased region" description="Basic and acidic residues" evidence="1">
    <location>
        <begin position="45"/>
        <end position="60"/>
    </location>
</feature>
<proteinExistence type="predicted"/>
<reference evidence="2" key="1">
    <citation type="submission" date="2016-03" db="EMBL/GenBank/DDBJ databases">
        <title>Microsymbionts genomes from the relict species Vavilovia formosa.</title>
        <authorList>
            <person name="Chirak E."/>
            <person name="Kimeklis A."/>
            <person name="Kopat V."/>
            <person name="Andronov E."/>
        </authorList>
    </citation>
    <scope>NUCLEOTIDE SEQUENCE [LARGE SCALE GENOMIC DNA]</scope>
    <source>
        <strain evidence="2">Vaf12</strain>
    </source>
</reference>
<dbReference type="RefSeq" id="WP_062944225.1">
    <property type="nucleotide sequence ID" value="NZ_CP171844.1"/>
</dbReference>
<dbReference type="Pfam" id="PF18856">
    <property type="entry name" value="baeRF_family12"/>
    <property type="match status" value="1"/>
</dbReference>
<organism evidence="2">
    <name type="scientific">Rhizobium leguminosarum</name>
    <dbReference type="NCBI Taxonomy" id="384"/>
    <lineage>
        <taxon>Bacteria</taxon>
        <taxon>Pseudomonadati</taxon>
        <taxon>Pseudomonadota</taxon>
        <taxon>Alphaproteobacteria</taxon>
        <taxon>Hyphomicrobiales</taxon>
        <taxon>Rhizobiaceae</taxon>
        <taxon>Rhizobium/Agrobacterium group</taxon>
        <taxon>Rhizobium</taxon>
    </lineage>
</organism>
<dbReference type="AlphaFoldDB" id="A0A154IBQ0"/>